<dbReference type="InterPro" id="IPR011701">
    <property type="entry name" value="MFS"/>
</dbReference>
<dbReference type="PROSITE" id="PS00942">
    <property type="entry name" value="GLPT"/>
    <property type="match status" value="1"/>
</dbReference>
<evidence type="ECO:0000256" key="6">
    <source>
        <dbReference type="SAM" id="MobiDB-lite"/>
    </source>
</evidence>
<feature type="transmembrane region" description="Helical" evidence="7">
    <location>
        <begin position="407"/>
        <end position="428"/>
    </location>
</feature>
<dbReference type="PANTHER" id="PTHR43826:SF6">
    <property type="entry name" value="GLYCEROL-3-PHOSPHATE TRANSPORTER"/>
    <property type="match status" value="1"/>
</dbReference>
<dbReference type="CDD" id="cd17345">
    <property type="entry name" value="MFS_GlpT"/>
    <property type="match status" value="1"/>
</dbReference>
<feature type="transmembrane region" description="Helical" evidence="7">
    <location>
        <begin position="473"/>
        <end position="494"/>
    </location>
</feature>
<dbReference type="GO" id="GO:0005886">
    <property type="term" value="C:plasma membrane"/>
    <property type="evidence" value="ECO:0007669"/>
    <property type="project" value="UniProtKB-SubCell"/>
</dbReference>
<sequence>MATACNCDNEHRSPYGRNYEVINSTYDEEAVLDNTTADATATVDTTTATVEAEPTSRLPRWLRAPQPKPLRPQKEVDKLYPRLRFQVFIGIFIGYASFYLIRNNVSLVANTLSENGLSKTDIGIIANCLLLAYGFSKFFAATISDRANARFFMPLGLILSGLTNILIGISAGGTISVSIFAVLMTINGIFQGMGWPPAGRVMVHWFSTSERGGKMALWNIAHNVGGALSGALVAYALDHFGSDNWASAFWFPAVICFILAIITFFLVRDNPQSMGLPSIEEYHNDPAPVEIDEADKTESTWQTIRRHILRNPTMVYLAFANVFVYTLRYGIVSWAPLYLAQVRGGSTSQGIAGFSIFEISGIIGTLLCGWISDRVFKGRRSVTGIVFMVGVILAVLLYWLPSNDAPMWVSWTALALAGGLIYGPVMLIGLQALDLSPTHIAGTAAGFTGLFGYALGATMASTGIGAIAQHMGWGAAFIFLIICAVLSIVLLGLVDRKEKEILAKARAKRDAVRATQEENATAEETKTAEAELES</sequence>
<feature type="transmembrane region" description="Helical" evidence="7">
    <location>
        <begin position="151"/>
        <end position="169"/>
    </location>
</feature>
<keyword evidence="4 7" id="KW-1133">Transmembrane helix</keyword>
<comment type="subcellular location">
    <subcellularLocation>
        <location evidence="1">Cell membrane</location>
        <topology evidence="1">Multi-pass membrane protein</topology>
    </subcellularLocation>
</comment>
<evidence type="ECO:0000256" key="3">
    <source>
        <dbReference type="ARBA" id="ARBA00022692"/>
    </source>
</evidence>
<dbReference type="Proteomes" id="UP000248606">
    <property type="component" value="Unassembled WGS sequence"/>
</dbReference>
<evidence type="ECO:0000256" key="5">
    <source>
        <dbReference type="ARBA" id="ARBA00023136"/>
    </source>
</evidence>
<keyword evidence="3 7" id="KW-0812">Transmembrane</keyword>
<feature type="transmembrane region" description="Helical" evidence="7">
    <location>
        <begin position="351"/>
        <end position="370"/>
    </location>
</feature>
<dbReference type="SUPFAM" id="SSF103473">
    <property type="entry name" value="MFS general substrate transporter"/>
    <property type="match status" value="1"/>
</dbReference>
<evidence type="ECO:0000256" key="7">
    <source>
        <dbReference type="SAM" id="Phobius"/>
    </source>
</evidence>
<comment type="similarity">
    <text evidence="2">Belongs to the major facilitator superfamily. Organophosphate:Pi antiporter (OPA) (TC 2.A.1.4) family.</text>
</comment>
<dbReference type="GO" id="GO:0061513">
    <property type="term" value="F:glucose 6-phosphate:phosphate antiporter activity"/>
    <property type="evidence" value="ECO:0007669"/>
    <property type="project" value="TreeGrafter"/>
</dbReference>
<dbReference type="Pfam" id="PF07690">
    <property type="entry name" value="MFS_1"/>
    <property type="match status" value="1"/>
</dbReference>
<feature type="transmembrane region" description="Helical" evidence="7">
    <location>
        <begin position="216"/>
        <end position="237"/>
    </location>
</feature>
<evidence type="ECO:0000259" key="8">
    <source>
        <dbReference type="PROSITE" id="PS50850"/>
    </source>
</evidence>
<protein>
    <submittedName>
        <fullName evidence="9">Glycerol-3-phosphate transporter</fullName>
    </submittedName>
</protein>
<feature type="transmembrane region" description="Helical" evidence="7">
    <location>
        <begin position="83"/>
        <end position="102"/>
    </location>
</feature>
<evidence type="ECO:0000313" key="9">
    <source>
        <dbReference type="EMBL" id="PZP88894.1"/>
    </source>
</evidence>
<dbReference type="InterPro" id="IPR000849">
    <property type="entry name" value="Sugar_P_transporter"/>
</dbReference>
<dbReference type="PROSITE" id="PS50850">
    <property type="entry name" value="MFS"/>
    <property type="match status" value="1"/>
</dbReference>
<feature type="transmembrane region" description="Helical" evidence="7">
    <location>
        <begin position="440"/>
        <end position="467"/>
    </location>
</feature>
<dbReference type="InterPro" id="IPR020846">
    <property type="entry name" value="MFS_dom"/>
</dbReference>
<dbReference type="AlphaFoldDB" id="A0A2W5IEU5"/>
<feature type="transmembrane region" description="Helical" evidence="7">
    <location>
        <begin position="175"/>
        <end position="195"/>
    </location>
</feature>
<comment type="caution">
    <text evidence="9">The sequence shown here is derived from an EMBL/GenBank/DDBJ whole genome shotgun (WGS) entry which is preliminary data.</text>
</comment>
<evidence type="ECO:0000256" key="2">
    <source>
        <dbReference type="ARBA" id="ARBA00009598"/>
    </source>
</evidence>
<name>A0A2W5IEU5_9ACTN</name>
<proteinExistence type="inferred from homology"/>
<organism evidence="9 10">
    <name type="scientific">Lawsonella clevelandensis</name>
    <dbReference type="NCBI Taxonomy" id="1528099"/>
    <lineage>
        <taxon>Bacteria</taxon>
        <taxon>Bacillati</taxon>
        <taxon>Actinomycetota</taxon>
        <taxon>Actinomycetes</taxon>
        <taxon>Mycobacteriales</taxon>
        <taxon>Lawsonellaceae</taxon>
        <taxon>Lawsonella</taxon>
    </lineage>
</organism>
<dbReference type="Gene3D" id="1.20.1250.20">
    <property type="entry name" value="MFS general substrate transporter like domains"/>
    <property type="match status" value="2"/>
</dbReference>
<dbReference type="InterPro" id="IPR051337">
    <property type="entry name" value="OPA_Antiporter"/>
</dbReference>
<keyword evidence="5 7" id="KW-0472">Membrane</keyword>
<dbReference type="InterPro" id="IPR036259">
    <property type="entry name" value="MFS_trans_sf"/>
</dbReference>
<dbReference type="GO" id="GO:0035435">
    <property type="term" value="P:phosphate ion transmembrane transport"/>
    <property type="evidence" value="ECO:0007669"/>
    <property type="project" value="TreeGrafter"/>
</dbReference>
<feature type="region of interest" description="Disordered" evidence="6">
    <location>
        <begin position="509"/>
        <end position="534"/>
    </location>
</feature>
<dbReference type="InterPro" id="IPR021159">
    <property type="entry name" value="Sugar-P_transporter_CS"/>
</dbReference>
<feature type="transmembrane region" description="Helical" evidence="7">
    <location>
        <begin position="314"/>
        <end position="331"/>
    </location>
</feature>
<evidence type="ECO:0000256" key="4">
    <source>
        <dbReference type="ARBA" id="ARBA00022989"/>
    </source>
</evidence>
<evidence type="ECO:0000313" key="10">
    <source>
        <dbReference type="Proteomes" id="UP000248606"/>
    </source>
</evidence>
<dbReference type="PANTHER" id="PTHR43826">
    <property type="entry name" value="GLUCOSE-6-PHOSPHATE EXCHANGER SLC37A4"/>
    <property type="match status" value="1"/>
</dbReference>
<feature type="transmembrane region" description="Helical" evidence="7">
    <location>
        <begin position="249"/>
        <end position="267"/>
    </location>
</feature>
<accession>A0A2W5IEU5</accession>
<dbReference type="PIRSF" id="PIRSF002808">
    <property type="entry name" value="Hexose_phosphate_transp"/>
    <property type="match status" value="1"/>
</dbReference>
<feature type="compositionally biased region" description="Basic and acidic residues" evidence="6">
    <location>
        <begin position="523"/>
        <end position="534"/>
    </location>
</feature>
<feature type="transmembrane region" description="Helical" evidence="7">
    <location>
        <begin position="382"/>
        <end position="401"/>
    </location>
</feature>
<dbReference type="EMBL" id="QFOZ01000005">
    <property type="protein sequence ID" value="PZP88894.1"/>
    <property type="molecule type" value="Genomic_DNA"/>
</dbReference>
<evidence type="ECO:0000256" key="1">
    <source>
        <dbReference type="ARBA" id="ARBA00004651"/>
    </source>
</evidence>
<feature type="transmembrane region" description="Helical" evidence="7">
    <location>
        <begin position="122"/>
        <end position="139"/>
    </location>
</feature>
<gene>
    <name evidence="9" type="primary">glpT</name>
    <name evidence="9" type="ORF">DI579_04685</name>
</gene>
<reference evidence="9 10" key="1">
    <citation type="submission" date="2017-08" db="EMBL/GenBank/DDBJ databases">
        <title>Infants hospitalized years apart are colonized by the same room-sourced microbial strains.</title>
        <authorList>
            <person name="Brooks B."/>
            <person name="Olm M.R."/>
            <person name="Firek B.A."/>
            <person name="Baker R."/>
            <person name="Thomas B.C."/>
            <person name="Morowitz M.J."/>
            <person name="Banfield J.F."/>
        </authorList>
    </citation>
    <scope>NUCLEOTIDE SEQUENCE [LARGE SCALE GENOMIC DNA]</scope>
    <source>
        <strain evidence="9">S2_006_000_R1_57</strain>
    </source>
</reference>
<feature type="domain" description="Major facilitator superfamily (MFS) profile" evidence="8">
    <location>
        <begin position="83"/>
        <end position="499"/>
    </location>
</feature>